<dbReference type="Proteomes" id="UP000287651">
    <property type="component" value="Unassembled WGS sequence"/>
</dbReference>
<comment type="subcellular location">
    <subcellularLocation>
        <location evidence="1">Cytoplasm</location>
    </subcellularLocation>
</comment>
<feature type="zinc finger region" description="FLZ-type" evidence="5">
    <location>
        <begin position="206"/>
        <end position="228"/>
    </location>
</feature>
<keyword evidence="4" id="KW-0479">Metal-binding</keyword>
<proteinExistence type="inferred from homology"/>
<dbReference type="PANTHER" id="PTHR33059:SF4">
    <property type="entry name" value="FCS-LIKE ZINC FINGER 5"/>
    <property type="match status" value="1"/>
</dbReference>
<gene>
    <name evidence="8" type="ORF">B296_00048416</name>
</gene>
<feature type="compositionally biased region" description="Low complexity" evidence="6">
    <location>
        <begin position="74"/>
        <end position="83"/>
    </location>
</feature>
<evidence type="ECO:0000256" key="2">
    <source>
        <dbReference type="ARBA" id="ARBA00009374"/>
    </source>
</evidence>
<comment type="similarity">
    <text evidence="2">Belongs to the FLZ family.</text>
</comment>
<dbReference type="PANTHER" id="PTHR33059">
    <property type="entry name" value="FCS-LIKE ZINC FINGER 5"/>
    <property type="match status" value="1"/>
</dbReference>
<reference evidence="8 9" key="1">
    <citation type="journal article" date="2014" name="Agronomy (Basel)">
        <title>A Draft Genome Sequence for Ensete ventricosum, the Drought-Tolerant Tree Against Hunger.</title>
        <authorList>
            <person name="Harrison J."/>
            <person name="Moore K.A."/>
            <person name="Paszkiewicz K."/>
            <person name="Jones T."/>
            <person name="Grant M."/>
            <person name="Ambacheew D."/>
            <person name="Muzemil S."/>
            <person name="Studholme D.J."/>
        </authorList>
    </citation>
    <scope>NUCLEOTIDE SEQUENCE [LARGE SCALE GENOMIC DNA]</scope>
</reference>
<evidence type="ECO:0000256" key="1">
    <source>
        <dbReference type="ARBA" id="ARBA00004496"/>
    </source>
</evidence>
<evidence type="ECO:0000259" key="7">
    <source>
        <dbReference type="PROSITE" id="PS51795"/>
    </source>
</evidence>
<dbReference type="GO" id="GO:0005737">
    <property type="term" value="C:cytoplasm"/>
    <property type="evidence" value="ECO:0007669"/>
    <property type="project" value="UniProtKB-SubCell"/>
</dbReference>
<feature type="domain" description="FLZ-type" evidence="7">
    <location>
        <begin position="206"/>
        <end position="228"/>
    </location>
</feature>
<evidence type="ECO:0000313" key="9">
    <source>
        <dbReference type="Proteomes" id="UP000287651"/>
    </source>
</evidence>
<dbReference type="Pfam" id="PF04570">
    <property type="entry name" value="zf-FLZ"/>
    <property type="match status" value="1"/>
</dbReference>
<evidence type="ECO:0000313" key="8">
    <source>
        <dbReference type="EMBL" id="RRT55484.1"/>
    </source>
</evidence>
<dbReference type="GO" id="GO:0046872">
    <property type="term" value="F:metal ion binding"/>
    <property type="evidence" value="ECO:0007669"/>
    <property type="project" value="UniProtKB-KW"/>
</dbReference>
<dbReference type="AlphaFoldDB" id="A0A426YUU5"/>
<feature type="region of interest" description="Disordered" evidence="6">
    <location>
        <begin position="1"/>
        <end position="20"/>
    </location>
</feature>
<feature type="region of interest" description="Disordered" evidence="6">
    <location>
        <begin position="59"/>
        <end position="84"/>
    </location>
</feature>
<evidence type="ECO:0000256" key="4">
    <source>
        <dbReference type="ARBA" id="ARBA00022723"/>
    </source>
</evidence>
<evidence type="ECO:0000256" key="6">
    <source>
        <dbReference type="SAM" id="MobiDB-lite"/>
    </source>
</evidence>
<evidence type="ECO:0000256" key="5">
    <source>
        <dbReference type="PROSITE-ProRule" id="PRU01131"/>
    </source>
</evidence>
<accession>A0A426YUU5</accession>
<comment type="caution">
    <text evidence="8">The sequence shown here is derived from an EMBL/GenBank/DDBJ whole genome shotgun (WGS) entry which is preliminary data.</text>
</comment>
<keyword evidence="3" id="KW-0963">Cytoplasm</keyword>
<dbReference type="PROSITE" id="PS51795">
    <property type="entry name" value="ZF_FLZ"/>
    <property type="match status" value="1"/>
</dbReference>
<dbReference type="InterPro" id="IPR007650">
    <property type="entry name" value="Zf-FLZ_dom"/>
</dbReference>
<organism evidence="8 9">
    <name type="scientific">Ensete ventricosum</name>
    <name type="common">Abyssinian banana</name>
    <name type="synonym">Musa ensete</name>
    <dbReference type="NCBI Taxonomy" id="4639"/>
    <lineage>
        <taxon>Eukaryota</taxon>
        <taxon>Viridiplantae</taxon>
        <taxon>Streptophyta</taxon>
        <taxon>Embryophyta</taxon>
        <taxon>Tracheophyta</taxon>
        <taxon>Spermatophyta</taxon>
        <taxon>Magnoliopsida</taxon>
        <taxon>Liliopsida</taxon>
        <taxon>Zingiberales</taxon>
        <taxon>Musaceae</taxon>
        <taxon>Ensete</taxon>
    </lineage>
</organism>
<feature type="compositionally biased region" description="Basic and acidic residues" evidence="6">
    <location>
        <begin position="1"/>
        <end position="18"/>
    </location>
</feature>
<protein>
    <recommendedName>
        <fullName evidence="7">FLZ-type domain-containing protein</fullName>
    </recommendedName>
</protein>
<sequence>MSRESAQRDSGREYKRDPTQAVRSRRVLMLGLGCHFDAGSYADIVELSLQDKTFARVKMDSRREGDPPIDGPDSSSLPASLPSYKWQQNIPSPLPLLSSLANAFRSPVSAPRGRKGMAEGKRERGDVEVLLGKGLQPPMRRTTSMTELSVANLAVASAAADSREGIRRNHGFQHRERHRAATFEMPPRIVQRRSFNDFRTLETTAQFLMACGRCNRPLGPGSDTFIYQ</sequence>
<name>A0A426YUU5_ENSVE</name>
<dbReference type="EMBL" id="AMZH03010070">
    <property type="protein sequence ID" value="RRT55484.1"/>
    <property type="molecule type" value="Genomic_DNA"/>
</dbReference>
<evidence type="ECO:0000256" key="3">
    <source>
        <dbReference type="ARBA" id="ARBA00022490"/>
    </source>
</evidence>